<evidence type="ECO:0000256" key="2">
    <source>
        <dbReference type="ARBA" id="ARBA00022723"/>
    </source>
</evidence>
<evidence type="ECO:0000256" key="1">
    <source>
        <dbReference type="ARBA" id="ARBA00022481"/>
    </source>
</evidence>
<evidence type="ECO:0000313" key="7">
    <source>
        <dbReference type="EMBL" id="RZC57165.1"/>
    </source>
</evidence>
<accession>A0A4Y7JC01</accession>
<keyword evidence="3" id="KW-0449">Lipoprotein</keyword>
<evidence type="ECO:0000256" key="5">
    <source>
        <dbReference type="ARBA" id="ARBA00024045"/>
    </source>
</evidence>
<reference evidence="7 8" key="1">
    <citation type="journal article" date="2018" name="Science">
        <title>The opium poppy genome and morphinan production.</title>
        <authorList>
            <person name="Guo L."/>
            <person name="Winzer T."/>
            <person name="Yang X."/>
            <person name="Li Y."/>
            <person name="Ning Z."/>
            <person name="He Z."/>
            <person name="Teodor R."/>
            <person name="Lu Y."/>
            <person name="Bowser T.A."/>
            <person name="Graham I.A."/>
            <person name="Ye K."/>
        </authorList>
    </citation>
    <scope>NUCLEOTIDE SEQUENCE [LARGE SCALE GENOMIC DNA]</scope>
    <source>
        <strain evidence="8">cv. HN1</strain>
        <tissue evidence="7">Leaves</tissue>
    </source>
</reference>
<dbReference type="PROSITE" id="PS50846">
    <property type="entry name" value="HMA_2"/>
    <property type="match status" value="1"/>
</dbReference>
<evidence type="ECO:0000256" key="4">
    <source>
        <dbReference type="ARBA" id="ARBA00023289"/>
    </source>
</evidence>
<dbReference type="EMBL" id="CM010718">
    <property type="protein sequence ID" value="RZC57165.1"/>
    <property type="molecule type" value="Genomic_DNA"/>
</dbReference>
<evidence type="ECO:0000259" key="6">
    <source>
        <dbReference type="PROSITE" id="PS50846"/>
    </source>
</evidence>
<feature type="domain" description="HMA" evidence="6">
    <location>
        <begin position="1"/>
        <end position="49"/>
    </location>
</feature>
<keyword evidence="1" id="KW-0488">Methylation</keyword>
<dbReference type="PANTHER" id="PTHR45811:SF80">
    <property type="entry name" value="COPPER TRANSPORT PROTEIN FAMILY-RELATED"/>
    <property type="match status" value="1"/>
</dbReference>
<dbReference type="PANTHER" id="PTHR45811">
    <property type="entry name" value="COPPER TRANSPORT PROTEIN FAMILY-RELATED"/>
    <property type="match status" value="1"/>
</dbReference>
<dbReference type="Gramene" id="RZC57165">
    <property type="protein sequence ID" value="RZC57165"/>
    <property type="gene ID" value="C5167_004469"/>
</dbReference>
<gene>
    <name evidence="7" type="ORF">C5167_004469</name>
</gene>
<evidence type="ECO:0000313" key="8">
    <source>
        <dbReference type="Proteomes" id="UP000316621"/>
    </source>
</evidence>
<comment type="similarity">
    <text evidence="5">Belongs to the HIPP family.</text>
</comment>
<keyword evidence="4" id="KW-0636">Prenylation</keyword>
<dbReference type="InterPro" id="IPR006121">
    <property type="entry name" value="HMA_dom"/>
</dbReference>
<dbReference type="GO" id="GO:0046872">
    <property type="term" value="F:metal ion binding"/>
    <property type="evidence" value="ECO:0007669"/>
    <property type="project" value="UniProtKB-KW"/>
</dbReference>
<keyword evidence="2" id="KW-0479">Metal-binding</keyword>
<dbReference type="AlphaFoldDB" id="A0A4Y7JC01"/>
<proteinExistence type="inferred from homology"/>
<name>A0A4Y7JC01_PAPSO</name>
<keyword evidence="8" id="KW-1185">Reference proteome</keyword>
<dbReference type="OMA" id="HCHARID"/>
<organism evidence="7 8">
    <name type="scientific">Papaver somniferum</name>
    <name type="common">Opium poppy</name>
    <dbReference type="NCBI Taxonomy" id="3469"/>
    <lineage>
        <taxon>Eukaryota</taxon>
        <taxon>Viridiplantae</taxon>
        <taxon>Streptophyta</taxon>
        <taxon>Embryophyta</taxon>
        <taxon>Tracheophyta</taxon>
        <taxon>Spermatophyta</taxon>
        <taxon>Magnoliopsida</taxon>
        <taxon>Ranunculales</taxon>
        <taxon>Papaveraceae</taxon>
        <taxon>Papaveroideae</taxon>
        <taxon>Papaver</taxon>
    </lineage>
</organism>
<dbReference type="InterPro" id="IPR051863">
    <property type="entry name" value="HIPP"/>
</dbReference>
<dbReference type="Gene3D" id="3.30.70.100">
    <property type="match status" value="1"/>
</dbReference>
<sequence>MKSVSGLPGVCSVSMDTNGKKITVIGDVDAVDVVRKLRRHCHARIDFVGPAKVPENKKEEPEYNDQIVDFAYAYGDYNPHMTTRYCVEENPNACVIC</sequence>
<protein>
    <recommendedName>
        <fullName evidence="6">HMA domain-containing protein</fullName>
    </recommendedName>
</protein>
<dbReference type="Pfam" id="PF00403">
    <property type="entry name" value="HMA"/>
    <property type="match status" value="1"/>
</dbReference>
<dbReference type="Proteomes" id="UP000316621">
    <property type="component" value="Chromosome 4"/>
</dbReference>
<evidence type="ECO:0000256" key="3">
    <source>
        <dbReference type="ARBA" id="ARBA00023288"/>
    </source>
</evidence>